<gene>
    <name evidence="2" type="ORF">ACFSGJ_18280</name>
</gene>
<keyword evidence="1" id="KW-0472">Membrane</keyword>
<evidence type="ECO:0000256" key="1">
    <source>
        <dbReference type="SAM" id="Phobius"/>
    </source>
</evidence>
<dbReference type="Proteomes" id="UP001597353">
    <property type="component" value="Unassembled WGS sequence"/>
</dbReference>
<reference evidence="3" key="1">
    <citation type="journal article" date="2019" name="Int. J. Syst. Evol. Microbiol.">
        <title>The Global Catalogue of Microorganisms (GCM) 10K type strain sequencing project: providing services to taxonomists for standard genome sequencing and annotation.</title>
        <authorList>
            <consortium name="The Broad Institute Genomics Platform"/>
            <consortium name="The Broad Institute Genome Sequencing Center for Infectious Disease"/>
            <person name="Wu L."/>
            <person name="Ma J."/>
        </authorList>
    </citation>
    <scope>NUCLEOTIDE SEQUENCE [LARGE SCALE GENOMIC DNA]</scope>
    <source>
        <strain evidence="3">CGMCC 4.7242</strain>
    </source>
</reference>
<accession>A0ABW4S9J5</accession>
<dbReference type="EMBL" id="JBHUGH010000034">
    <property type="protein sequence ID" value="MFD1914154.1"/>
    <property type="molecule type" value="Genomic_DNA"/>
</dbReference>
<proteinExistence type="predicted"/>
<dbReference type="RefSeq" id="WP_390265218.1">
    <property type="nucleotide sequence ID" value="NZ_JBHUGH010000034.1"/>
</dbReference>
<name>A0ABW4S9J5_9RHOB</name>
<evidence type="ECO:0000313" key="3">
    <source>
        <dbReference type="Proteomes" id="UP001597353"/>
    </source>
</evidence>
<feature type="transmembrane region" description="Helical" evidence="1">
    <location>
        <begin position="37"/>
        <end position="58"/>
    </location>
</feature>
<keyword evidence="3" id="KW-1185">Reference proteome</keyword>
<organism evidence="2 3">
    <name type="scientific">Halodurantibacterium flavum</name>
    <dbReference type="NCBI Taxonomy" id="1382802"/>
    <lineage>
        <taxon>Bacteria</taxon>
        <taxon>Pseudomonadati</taxon>
        <taxon>Pseudomonadota</taxon>
        <taxon>Alphaproteobacteria</taxon>
        <taxon>Rhodobacterales</taxon>
        <taxon>Paracoccaceae</taxon>
        <taxon>Halodurantibacterium</taxon>
    </lineage>
</organism>
<protein>
    <submittedName>
        <fullName evidence="2">Uncharacterized protein</fullName>
    </submittedName>
</protein>
<evidence type="ECO:0000313" key="2">
    <source>
        <dbReference type="EMBL" id="MFD1914154.1"/>
    </source>
</evidence>
<keyword evidence="1" id="KW-1133">Transmembrane helix</keyword>
<feature type="transmembrane region" description="Helical" evidence="1">
    <location>
        <begin position="79"/>
        <end position="103"/>
    </location>
</feature>
<keyword evidence="1" id="KW-0812">Transmembrane</keyword>
<sequence length="196" mass="21076">MSLRGLTWLTLAGAAVSGAAIPPALFAGEPVRMLVTFLGLVSASILPTVSLAITSMSGTGRSVQKINELYDDVRQNTAALFRTLAYVAFVFAALLVFTMTPVVNLDTVVLGQAIYLPDAARRVVQLVVFASAVHAVSEAYRIPKTFRSVLAIKRDIAVYEARKHIREAAPGEAEIKQIFPKKEGFGKSVSLEQLGK</sequence>
<comment type="caution">
    <text evidence="2">The sequence shown here is derived from an EMBL/GenBank/DDBJ whole genome shotgun (WGS) entry which is preliminary data.</text>
</comment>